<gene>
    <name evidence="4" type="ORF">BJX66DRAFT_343621</name>
</gene>
<evidence type="ECO:0000259" key="3">
    <source>
        <dbReference type="PROSITE" id="PS50948"/>
    </source>
</evidence>
<feature type="domain" description="Apple" evidence="3">
    <location>
        <begin position="200"/>
        <end position="267"/>
    </location>
</feature>
<dbReference type="Proteomes" id="UP001610563">
    <property type="component" value="Unassembled WGS sequence"/>
</dbReference>
<accession>A0ABR4FNS1</accession>
<dbReference type="Pfam" id="PF14295">
    <property type="entry name" value="PAN_4"/>
    <property type="match status" value="2"/>
</dbReference>
<keyword evidence="2" id="KW-0732">Signal</keyword>
<sequence>MATIITWPMPVYRPLVCLLVVILFHAASAQGPAFPQPAFPQQVFPQPAFPQPPGPPPAFPQPVVPQPPGPPPPFPQPAFPQPPAPTSYDLVDIPTCPKKTDKIYIAPDGSWFRLQCDFHRWYAPATHIKASSYHDCLNKCSEVEDCAAINHDYAYMIDPPPPPAAQAQADDMIILCSGQCPWANGQRLATGFGRDFKVSCGMLHGTRYIAPPLTKETLRECVNTCASLLSCRSVDYHERARRCYLSDHQGEPTIPAPGFSSAYDVGCAGACSGGGNCGCTTIEEPEVSYCPVRPGRVFEAGGVKFLVLCDMTYSTVGWKDISGPKGPEECASLCADDAKCQGANWNFERDYCSHHFVYAVQPGQKPVNSGWVTFRPLKERT</sequence>
<proteinExistence type="predicted"/>
<evidence type="ECO:0000313" key="5">
    <source>
        <dbReference type="Proteomes" id="UP001610563"/>
    </source>
</evidence>
<reference evidence="4 5" key="1">
    <citation type="submission" date="2024-07" db="EMBL/GenBank/DDBJ databases">
        <title>Section-level genome sequencing and comparative genomics of Aspergillus sections Usti and Cavernicolus.</title>
        <authorList>
            <consortium name="Lawrence Berkeley National Laboratory"/>
            <person name="Nybo J.L."/>
            <person name="Vesth T.C."/>
            <person name="Theobald S."/>
            <person name="Frisvad J.C."/>
            <person name="Larsen T.O."/>
            <person name="Kjaerboelling I."/>
            <person name="Rothschild-Mancinelli K."/>
            <person name="Lyhne E.K."/>
            <person name="Kogle M.E."/>
            <person name="Barry K."/>
            <person name="Clum A."/>
            <person name="Na H."/>
            <person name="Ledsgaard L."/>
            <person name="Lin J."/>
            <person name="Lipzen A."/>
            <person name="Kuo A."/>
            <person name="Riley R."/>
            <person name="Mondo S."/>
            <person name="Labutti K."/>
            <person name="Haridas S."/>
            <person name="Pangalinan J."/>
            <person name="Salamov A.A."/>
            <person name="Simmons B.A."/>
            <person name="Magnuson J.K."/>
            <person name="Chen J."/>
            <person name="Drula E."/>
            <person name="Henrissat B."/>
            <person name="Wiebenga A."/>
            <person name="Lubbers R.J."/>
            <person name="Gomes A.C."/>
            <person name="Makela M.R."/>
            <person name="Stajich J."/>
            <person name="Grigoriev I.V."/>
            <person name="Mortensen U.H."/>
            <person name="De Vries R.P."/>
            <person name="Baker S.E."/>
            <person name="Andersen M.R."/>
        </authorList>
    </citation>
    <scope>NUCLEOTIDE SEQUENCE [LARGE SCALE GENOMIC DNA]</scope>
    <source>
        <strain evidence="4 5">CBS 209.92</strain>
    </source>
</reference>
<comment type="caution">
    <text evidence="4">The sequence shown here is derived from an EMBL/GenBank/DDBJ whole genome shotgun (WGS) entry which is preliminary data.</text>
</comment>
<feature type="compositionally biased region" description="Pro residues" evidence="1">
    <location>
        <begin position="47"/>
        <end position="81"/>
    </location>
</feature>
<dbReference type="Gene3D" id="3.50.4.10">
    <property type="entry name" value="Hepatocyte Growth Factor"/>
    <property type="match status" value="1"/>
</dbReference>
<dbReference type="InterPro" id="IPR003609">
    <property type="entry name" value="Pan_app"/>
</dbReference>
<feature type="region of interest" description="Disordered" evidence="1">
    <location>
        <begin position="44"/>
        <end position="81"/>
    </location>
</feature>
<dbReference type="PROSITE" id="PS50948">
    <property type="entry name" value="PAN"/>
    <property type="match status" value="1"/>
</dbReference>
<protein>
    <recommendedName>
        <fullName evidence="3">Apple domain-containing protein</fullName>
    </recommendedName>
</protein>
<organism evidence="4 5">
    <name type="scientific">Aspergillus keveii</name>
    <dbReference type="NCBI Taxonomy" id="714993"/>
    <lineage>
        <taxon>Eukaryota</taxon>
        <taxon>Fungi</taxon>
        <taxon>Dikarya</taxon>
        <taxon>Ascomycota</taxon>
        <taxon>Pezizomycotina</taxon>
        <taxon>Eurotiomycetes</taxon>
        <taxon>Eurotiomycetidae</taxon>
        <taxon>Eurotiales</taxon>
        <taxon>Aspergillaceae</taxon>
        <taxon>Aspergillus</taxon>
        <taxon>Aspergillus subgen. Nidulantes</taxon>
    </lineage>
</organism>
<dbReference type="Pfam" id="PF00024">
    <property type="entry name" value="PAN_1"/>
    <property type="match status" value="1"/>
</dbReference>
<evidence type="ECO:0000256" key="2">
    <source>
        <dbReference type="SAM" id="SignalP"/>
    </source>
</evidence>
<dbReference type="EMBL" id="JBFTWV010000163">
    <property type="protein sequence ID" value="KAL2784890.1"/>
    <property type="molecule type" value="Genomic_DNA"/>
</dbReference>
<feature type="chain" id="PRO_5045831626" description="Apple domain-containing protein" evidence="2">
    <location>
        <begin position="30"/>
        <end position="381"/>
    </location>
</feature>
<evidence type="ECO:0000256" key="1">
    <source>
        <dbReference type="SAM" id="MobiDB-lite"/>
    </source>
</evidence>
<evidence type="ECO:0000313" key="4">
    <source>
        <dbReference type="EMBL" id="KAL2784890.1"/>
    </source>
</evidence>
<keyword evidence="5" id="KW-1185">Reference proteome</keyword>
<feature type="signal peptide" evidence="2">
    <location>
        <begin position="1"/>
        <end position="29"/>
    </location>
</feature>
<name>A0ABR4FNS1_9EURO</name>